<dbReference type="PANTHER" id="PTHR10799">
    <property type="entry name" value="SNF2/RAD54 HELICASE FAMILY"/>
    <property type="match status" value="1"/>
</dbReference>
<gene>
    <name evidence="4" type="ORF">NSE01_36800</name>
</gene>
<feature type="domain" description="Helicase ATP-binding" evidence="2">
    <location>
        <begin position="502"/>
        <end position="683"/>
    </location>
</feature>
<dbReference type="SMART" id="SM00490">
    <property type="entry name" value="HELICc"/>
    <property type="match status" value="1"/>
</dbReference>
<dbReference type="Gene3D" id="3.40.50.300">
    <property type="entry name" value="P-loop containing nucleotide triphosphate hydrolases"/>
    <property type="match status" value="1"/>
</dbReference>
<evidence type="ECO:0000259" key="3">
    <source>
        <dbReference type="PROSITE" id="PS51194"/>
    </source>
</evidence>
<dbReference type="PROSITE" id="PS51194">
    <property type="entry name" value="HELICASE_CTER"/>
    <property type="match status" value="1"/>
</dbReference>
<dbReference type="Proteomes" id="UP000321464">
    <property type="component" value="Unassembled WGS sequence"/>
</dbReference>
<dbReference type="EMBL" id="BJYR01000028">
    <property type="protein sequence ID" value="GEO01848.1"/>
    <property type="molecule type" value="Genomic_DNA"/>
</dbReference>
<dbReference type="InterPro" id="IPR001650">
    <property type="entry name" value="Helicase_C-like"/>
</dbReference>
<feature type="domain" description="Helicase C-terminal" evidence="3">
    <location>
        <begin position="803"/>
        <end position="969"/>
    </location>
</feature>
<dbReference type="GO" id="GO:0005524">
    <property type="term" value="F:ATP binding"/>
    <property type="evidence" value="ECO:0007669"/>
    <property type="project" value="InterPro"/>
</dbReference>
<evidence type="ECO:0000259" key="2">
    <source>
        <dbReference type="PROSITE" id="PS51192"/>
    </source>
</evidence>
<keyword evidence="5" id="KW-1185">Reference proteome</keyword>
<reference evidence="4 5" key="1">
    <citation type="submission" date="2019-07" db="EMBL/GenBank/DDBJ databases">
        <title>Whole genome shotgun sequence of Novosphingobium sediminis NBRC 106119.</title>
        <authorList>
            <person name="Hosoyama A."/>
            <person name="Uohara A."/>
            <person name="Ohji S."/>
            <person name="Ichikawa N."/>
        </authorList>
    </citation>
    <scope>NUCLEOTIDE SEQUENCE [LARGE SCALE GENOMIC DNA]</scope>
    <source>
        <strain evidence="4 5">NBRC 106119</strain>
    </source>
</reference>
<dbReference type="InterPro" id="IPR027417">
    <property type="entry name" value="P-loop_NTPase"/>
</dbReference>
<comment type="caution">
    <text evidence="4">The sequence shown here is derived from an EMBL/GenBank/DDBJ whole genome shotgun (WGS) entry which is preliminary data.</text>
</comment>
<organism evidence="4 5">
    <name type="scientific">Novosphingobium sediminis</name>
    <dbReference type="NCBI Taxonomy" id="707214"/>
    <lineage>
        <taxon>Bacteria</taxon>
        <taxon>Pseudomonadati</taxon>
        <taxon>Pseudomonadota</taxon>
        <taxon>Alphaproteobacteria</taxon>
        <taxon>Sphingomonadales</taxon>
        <taxon>Sphingomonadaceae</taxon>
        <taxon>Novosphingobium</taxon>
    </lineage>
</organism>
<dbReference type="GO" id="GO:0004386">
    <property type="term" value="F:helicase activity"/>
    <property type="evidence" value="ECO:0007669"/>
    <property type="project" value="UniProtKB-KW"/>
</dbReference>
<keyword evidence="1" id="KW-0378">Hydrolase</keyword>
<dbReference type="PROSITE" id="PS51192">
    <property type="entry name" value="HELICASE_ATP_BIND_1"/>
    <property type="match status" value="1"/>
</dbReference>
<dbReference type="Gene3D" id="3.40.50.10810">
    <property type="entry name" value="Tandem AAA-ATPase domain"/>
    <property type="match status" value="1"/>
</dbReference>
<dbReference type="SUPFAM" id="SSF52540">
    <property type="entry name" value="P-loop containing nucleoside triphosphate hydrolases"/>
    <property type="match status" value="2"/>
</dbReference>
<evidence type="ECO:0000313" key="4">
    <source>
        <dbReference type="EMBL" id="GEO01848.1"/>
    </source>
</evidence>
<evidence type="ECO:0000256" key="1">
    <source>
        <dbReference type="ARBA" id="ARBA00022801"/>
    </source>
</evidence>
<dbReference type="RefSeq" id="WP_170233906.1">
    <property type="nucleotide sequence ID" value="NZ_BJYR01000028.1"/>
</dbReference>
<keyword evidence="4" id="KW-0067">ATP-binding</keyword>
<dbReference type="GO" id="GO:0016787">
    <property type="term" value="F:hydrolase activity"/>
    <property type="evidence" value="ECO:0007669"/>
    <property type="project" value="UniProtKB-KW"/>
</dbReference>
<protein>
    <submittedName>
        <fullName evidence="4">Superfamily II DNA/RNA helicase and SNF2 family-related protein</fullName>
    </submittedName>
</protein>
<name>A0A512AQ65_9SPHN</name>
<dbReference type="SMART" id="SM00487">
    <property type="entry name" value="DEXDc"/>
    <property type="match status" value="1"/>
</dbReference>
<accession>A0A512AQ65</accession>
<dbReference type="InterPro" id="IPR038718">
    <property type="entry name" value="SNF2-like_sf"/>
</dbReference>
<dbReference type="InterPro" id="IPR049730">
    <property type="entry name" value="SNF2/RAD54-like_C"/>
</dbReference>
<sequence length="1189" mass="130096">METATFRAEGNLVRLYAMSAGRGPFARPQEQVVPFSDWVSTRPQQASAAVAELLKALEDEETGHDGKPLVHPAEDGCELHPDLVARFCDSEAEALGLPAATTLALELKSSGLIHRPGFRIETAWTRGSGVPVRAKILSGRLLAQGQEWRVPEPLHTALRFVEQVNASHDESERQAALAGLKAAIGDEGNTRIRSDGVIQRLRLAYASGFSLALKDTPNGPDFDPVLFNRERMLSAQDGTVLDQDRDGLLPPTIAAGFTRRFRSGNGTRTAFLLDDGSLLFIGPQLARQLEKVRQAQSGTAEQRRAFAAAPHRYLDEVLENPDDADGATPPCFVETTQFSERVAGIDIWRKPVLPWIKPKPGTWLPETFGLRIGDPPNAQSFEIPPDRVGTALAAAQQAVREDRPLFSFEGQAVPATQAAITALQGLGEIVAAARDQRGQVPRTAPENLMQRYFLQVRDNLDDVAFAPLSSASVAVEPPQSMPSAMRTTAKPHQVAGFRWLASCWLSGRPGALLADDMGLGKTFQALAFLTWLRRSEAATASGPMLIVAPSGLLANWEAEARRHLEPDALGRIVRAYGSELGRNRIGSDLDTDAGRPVIDPRAWCDAGVVLTTYETMRDYHMSFARQPFAAVLYDEAQKLKNPASQITRAAKTLNAKFQLAMTGTPVENRLQDLWSIIDVVHPGMLGSSKAFEERFPALPGKLRELHDLLSEEQDGMPPVMLRRLKSECLDSLPAKHIVTLPEPMPPAQARAYEQVVLRAMAVKGMGERGRMLEVLHALRSVSLHPVGPDHAGGHATYLDDSARLAATMKVLGEIANKGEKALVFCESLAMQAYLAAELQRHFRLAHPVARIHGAMLAKARQAAVDAFQERAPGFDVMILSTKAGGVGLTLTAANHVIHLSRWWNPAVEDQATDRVFRIGQTRDVTVYLPQAIHPDPAMGPTSFDLRLQELMERKRQLGEGLLAPGDSESDADSLFDLVITDAAFDLPAAPDPAPTPIEPEEPAHPKGIRKILGLARSMPTPAPPAVPTRPVADWPRRVVYEEGGLRDRAIFTAPIADDPIRELVIVDPYGAAGEHARRQIADFARVLIGDGQGVETVQFISFDAESVEIREFETSERQFLHMQECWKKTFGSAVDLQFTQVSRRGNRGLHDREVRATTRSGRKLIWDIGRGIAGVMTARHRCTVVLTEL</sequence>
<dbReference type="Pfam" id="PF00176">
    <property type="entry name" value="SNF2-rel_dom"/>
    <property type="match status" value="1"/>
</dbReference>
<proteinExistence type="predicted"/>
<dbReference type="InterPro" id="IPR000330">
    <property type="entry name" value="SNF2_N"/>
</dbReference>
<evidence type="ECO:0000313" key="5">
    <source>
        <dbReference type="Proteomes" id="UP000321464"/>
    </source>
</evidence>
<dbReference type="InterPro" id="IPR014001">
    <property type="entry name" value="Helicase_ATP-bd"/>
</dbReference>
<dbReference type="AlphaFoldDB" id="A0A512AQ65"/>
<keyword evidence="4" id="KW-0347">Helicase</keyword>
<keyword evidence="4" id="KW-0547">Nucleotide-binding</keyword>
<dbReference type="CDD" id="cd18793">
    <property type="entry name" value="SF2_C_SNF"/>
    <property type="match status" value="1"/>
</dbReference>
<dbReference type="Pfam" id="PF00271">
    <property type="entry name" value="Helicase_C"/>
    <property type="match status" value="1"/>
</dbReference>